<organism evidence="4 5">
    <name type="scientific">Actinomadura rubrisoli</name>
    <dbReference type="NCBI Taxonomy" id="2530368"/>
    <lineage>
        <taxon>Bacteria</taxon>
        <taxon>Bacillati</taxon>
        <taxon>Actinomycetota</taxon>
        <taxon>Actinomycetes</taxon>
        <taxon>Streptosporangiales</taxon>
        <taxon>Thermomonosporaceae</taxon>
        <taxon>Actinomadura</taxon>
    </lineage>
</organism>
<evidence type="ECO:0000313" key="4">
    <source>
        <dbReference type="EMBL" id="TDD60820.1"/>
    </source>
</evidence>
<reference evidence="4 5" key="1">
    <citation type="submission" date="2019-03" db="EMBL/GenBank/DDBJ databases">
        <title>Draft genome sequences of novel Actinobacteria.</title>
        <authorList>
            <person name="Sahin N."/>
            <person name="Ay H."/>
            <person name="Saygin H."/>
        </authorList>
    </citation>
    <scope>NUCLEOTIDE SEQUENCE [LARGE SCALE GENOMIC DNA]</scope>
    <source>
        <strain evidence="4 5">H3C3</strain>
    </source>
</reference>
<dbReference type="RefSeq" id="WP_131903634.1">
    <property type="nucleotide sequence ID" value="NZ_SMKU01000593.1"/>
</dbReference>
<proteinExistence type="predicted"/>
<dbReference type="EMBL" id="SMKU01000593">
    <property type="protein sequence ID" value="TDD60820.1"/>
    <property type="molecule type" value="Genomic_DNA"/>
</dbReference>
<evidence type="ECO:0000313" key="5">
    <source>
        <dbReference type="Proteomes" id="UP000294513"/>
    </source>
</evidence>
<dbReference type="PANTHER" id="PTHR34823:SF1">
    <property type="entry name" value="CHITIN-BINDING TYPE-4 DOMAIN-CONTAINING PROTEIN"/>
    <property type="match status" value="1"/>
</dbReference>
<evidence type="ECO:0000256" key="1">
    <source>
        <dbReference type="ARBA" id="ARBA00022729"/>
    </source>
</evidence>
<feature type="non-terminal residue" evidence="4">
    <location>
        <position position="216"/>
    </location>
</feature>
<keyword evidence="5" id="KW-1185">Reference proteome</keyword>
<dbReference type="Proteomes" id="UP000294513">
    <property type="component" value="Unassembled WGS sequence"/>
</dbReference>
<gene>
    <name evidence="4" type="ORF">E1298_45795</name>
</gene>
<comment type="caution">
    <text evidence="4">The sequence shown here is derived from an EMBL/GenBank/DDBJ whole genome shotgun (WGS) entry which is preliminary data.</text>
</comment>
<dbReference type="InterPro" id="IPR004302">
    <property type="entry name" value="Cellulose/chitin-bd_N"/>
</dbReference>
<dbReference type="OrthoDB" id="5179374at2"/>
<feature type="chain" id="PRO_5020313243" evidence="2">
    <location>
        <begin position="21"/>
        <end position="216"/>
    </location>
</feature>
<accession>A0A4R4ZR31</accession>
<evidence type="ECO:0000259" key="3">
    <source>
        <dbReference type="Pfam" id="PF03067"/>
    </source>
</evidence>
<evidence type="ECO:0000256" key="2">
    <source>
        <dbReference type="SAM" id="SignalP"/>
    </source>
</evidence>
<feature type="signal peptide" evidence="2">
    <location>
        <begin position="1"/>
        <end position="20"/>
    </location>
</feature>
<name>A0A4R4ZR31_9ACTN</name>
<sequence>MAARTLAVLAGLGLITAAVAAPAGAHGALQSPVSRSVVCDPERASARSGACRAAAGLSGPALAEWDELRVPNVRGRDRQVIPDGKLCSAGISRFKGLDLARPDWPVTKLSAAARHTFGYRVSIPHRGSLRLYVTRDGYRPTQRLTWSALEPKPFLEVKDPPRRGGAYVFTGRLPRGKSGRHLIYTIWQTSDTPDTYYSCSDVVFGAAGGADKTDGA</sequence>
<dbReference type="Pfam" id="PF03067">
    <property type="entry name" value="LPMO_10"/>
    <property type="match status" value="1"/>
</dbReference>
<dbReference type="Gene3D" id="2.70.50.50">
    <property type="entry name" value="chitin-binding protein cbp21"/>
    <property type="match status" value="1"/>
</dbReference>
<dbReference type="SUPFAM" id="SSF81296">
    <property type="entry name" value="E set domains"/>
    <property type="match status" value="1"/>
</dbReference>
<dbReference type="CDD" id="cd21177">
    <property type="entry name" value="LPMO_AA10"/>
    <property type="match status" value="1"/>
</dbReference>
<protein>
    <submittedName>
        <fullName evidence="4">Chitin-binding protein</fullName>
    </submittedName>
</protein>
<dbReference type="InterPro" id="IPR051024">
    <property type="entry name" value="GlcNAc_Chitin_IntDeg"/>
</dbReference>
<dbReference type="InterPro" id="IPR014756">
    <property type="entry name" value="Ig_E-set"/>
</dbReference>
<dbReference type="PANTHER" id="PTHR34823">
    <property type="entry name" value="GLCNAC-BINDING PROTEIN A"/>
    <property type="match status" value="1"/>
</dbReference>
<dbReference type="AlphaFoldDB" id="A0A4R4ZR31"/>
<feature type="domain" description="Chitin-binding type-4" evidence="3">
    <location>
        <begin position="26"/>
        <end position="202"/>
    </location>
</feature>
<keyword evidence="1 2" id="KW-0732">Signal</keyword>